<gene>
    <name evidence="2" type="ORF">KK083_22620</name>
</gene>
<feature type="chain" id="PRO_5043050713" description="GLPGLI family protein" evidence="1">
    <location>
        <begin position="20"/>
        <end position="197"/>
    </location>
</feature>
<protein>
    <recommendedName>
        <fullName evidence="4">GLPGLI family protein</fullName>
    </recommendedName>
</protein>
<evidence type="ECO:0000313" key="3">
    <source>
        <dbReference type="Proteomes" id="UP001319200"/>
    </source>
</evidence>
<evidence type="ECO:0008006" key="4">
    <source>
        <dbReference type="Google" id="ProtNLM"/>
    </source>
</evidence>
<feature type="signal peptide" evidence="1">
    <location>
        <begin position="1"/>
        <end position="19"/>
    </location>
</feature>
<evidence type="ECO:0000313" key="2">
    <source>
        <dbReference type="EMBL" id="MBT1699699.1"/>
    </source>
</evidence>
<sequence>MLKKSIVILLMGLSSVAFAQKIKLIEGDLQALKGLSGIKTEFTYDNMIVGKDLTEKEYIVEKKGKLDQKEAGRGDKWEKAWVSDRKERFEPQFRELFSKHSALSTVDDKAPYTLIFKTTRTEPGWNVGVMRVPAYIDGEAWIVDSANPSKVIAKISVTKAPGRDAMGFDYETGARLQEAYAKAGKELGGFIKKQTKK</sequence>
<comment type="caution">
    <text evidence="2">The sequence shown here is derived from an EMBL/GenBank/DDBJ whole genome shotgun (WGS) entry which is preliminary data.</text>
</comment>
<dbReference type="AlphaFoldDB" id="A0AAP2GL33"/>
<keyword evidence="3" id="KW-1185">Reference proteome</keyword>
<organism evidence="2 3">
    <name type="scientific">Chryseosolibacter histidini</name>
    <dbReference type="NCBI Taxonomy" id="2782349"/>
    <lineage>
        <taxon>Bacteria</taxon>
        <taxon>Pseudomonadati</taxon>
        <taxon>Bacteroidota</taxon>
        <taxon>Cytophagia</taxon>
        <taxon>Cytophagales</taxon>
        <taxon>Chryseotaleaceae</taxon>
        <taxon>Chryseosolibacter</taxon>
    </lineage>
</organism>
<dbReference type="Proteomes" id="UP001319200">
    <property type="component" value="Unassembled WGS sequence"/>
</dbReference>
<accession>A0AAP2GL33</accession>
<dbReference type="RefSeq" id="WP_254167819.1">
    <property type="nucleotide sequence ID" value="NZ_JAHESF010000028.1"/>
</dbReference>
<name>A0AAP2GL33_9BACT</name>
<proteinExistence type="predicted"/>
<keyword evidence="1" id="KW-0732">Signal</keyword>
<reference evidence="2 3" key="1">
    <citation type="submission" date="2021-05" db="EMBL/GenBank/DDBJ databases">
        <title>A Polyphasic approach of four new species of the genus Ohtaekwangia: Ohtaekwangia histidinii sp. nov., Ohtaekwangia cretensis sp. nov., Ohtaekwangia indiensis sp. nov., Ohtaekwangia reichenbachii sp. nov. from diverse environment.</title>
        <authorList>
            <person name="Octaviana S."/>
        </authorList>
    </citation>
    <scope>NUCLEOTIDE SEQUENCE [LARGE SCALE GENOMIC DNA]</scope>
    <source>
        <strain evidence="2 3">PWU4</strain>
    </source>
</reference>
<dbReference type="EMBL" id="JAHESF010000028">
    <property type="protein sequence ID" value="MBT1699699.1"/>
    <property type="molecule type" value="Genomic_DNA"/>
</dbReference>
<evidence type="ECO:0000256" key="1">
    <source>
        <dbReference type="SAM" id="SignalP"/>
    </source>
</evidence>